<dbReference type="Proteomes" id="UP000617628">
    <property type="component" value="Unassembled WGS sequence"/>
</dbReference>
<keyword evidence="15" id="KW-1185">Reference proteome</keyword>
<evidence type="ECO:0000256" key="2">
    <source>
        <dbReference type="ARBA" id="ARBA00009477"/>
    </source>
</evidence>
<dbReference type="Gene3D" id="2.40.30.170">
    <property type="match status" value="1"/>
</dbReference>
<dbReference type="PRINTS" id="PR01490">
    <property type="entry name" value="RTXTOXIND"/>
</dbReference>
<dbReference type="AlphaFoldDB" id="A0A934S357"/>
<dbReference type="PANTHER" id="PTHR30386:SF26">
    <property type="entry name" value="TRANSPORT PROTEIN COMB"/>
    <property type="match status" value="1"/>
</dbReference>
<dbReference type="InterPro" id="IPR006144">
    <property type="entry name" value="Secretion_HlyD_CS"/>
</dbReference>
<feature type="coiled-coil region" evidence="9">
    <location>
        <begin position="172"/>
        <end position="259"/>
    </location>
</feature>
<feature type="domain" description="AprE-like long alpha-helical hairpin" evidence="12">
    <location>
        <begin position="118"/>
        <end position="186"/>
    </location>
</feature>
<evidence type="ECO:0000256" key="7">
    <source>
        <dbReference type="ARBA" id="ARBA00022989"/>
    </source>
</evidence>
<feature type="transmembrane region" description="Helical" evidence="11">
    <location>
        <begin position="40"/>
        <end position="59"/>
    </location>
</feature>
<dbReference type="Gene3D" id="2.40.50.100">
    <property type="match status" value="1"/>
</dbReference>
<dbReference type="InterPro" id="IPR058982">
    <property type="entry name" value="Beta-barrel_AprE"/>
</dbReference>
<dbReference type="InterPro" id="IPR058781">
    <property type="entry name" value="HH_AprE-like"/>
</dbReference>
<feature type="coiled-coil region" evidence="9">
    <location>
        <begin position="120"/>
        <end position="147"/>
    </location>
</feature>
<evidence type="ECO:0000256" key="5">
    <source>
        <dbReference type="ARBA" id="ARBA00022519"/>
    </source>
</evidence>
<evidence type="ECO:0000313" key="14">
    <source>
        <dbReference type="EMBL" id="MBK1878559.1"/>
    </source>
</evidence>
<gene>
    <name evidence="14" type="ORF">JIN87_16885</name>
</gene>
<dbReference type="InterPro" id="IPR010129">
    <property type="entry name" value="T1SS_HlyD"/>
</dbReference>
<evidence type="ECO:0000256" key="3">
    <source>
        <dbReference type="ARBA" id="ARBA00022448"/>
    </source>
</evidence>
<evidence type="ECO:0000256" key="9">
    <source>
        <dbReference type="SAM" id="Coils"/>
    </source>
</evidence>
<accession>A0A934S357</accession>
<dbReference type="EMBL" id="JAENIL010000032">
    <property type="protein sequence ID" value="MBK1878559.1"/>
    <property type="molecule type" value="Genomic_DNA"/>
</dbReference>
<comment type="similarity">
    <text evidence="2">Belongs to the membrane fusion protein (MFP) (TC 8.A.1) family.</text>
</comment>
<evidence type="ECO:0000259" key="13">
    <source>
        <dbReference type="Pfam" id="PF26002"/>
    </source>
</evidence>
<proteinExistence type="inferred from homology"/>
<reference evidence="14" key="1">
    <citation type="submission" date="2021-01" db="EMBL/GenBank/DDBJ databases">
        <title>Modified the classification status of verrucomicrobia.</title>
        <authorList>
            <person name="Feng X."/>
        </authorList>
    </citation>
    <scope>NUCLEOTIDE SEQUENCE</scope>
    <source>
        <strain evidence="14">KCTC 13126</strain>
    </source>
</reference>
<feature type="region of interest" description="Disordered" evidence="10">
    <location>
        <begin position="1"/>
        <end position="20"/>
    </location>
</feature>
<keyword evidence="5" id="KW-0997">Cell inner membrane</keyword>
<keyword evidence="9" id="KW-0175">Coiled coil</keyword>
<keyword evidence="6 11" id="KW-0812">Transmembrane</keyword>
<evidence type="ECO:0000313" key="15">
    <source>
        <dbReference type="Proteomes" id="UP000617628"/>
    </source>
</evidence>
<dbReference type="GO" id="GO:0005886">
    <property type="term" value="C:plasma membrane"/>
    <property type="evidence" value="ECO:0007669"/>
    <property type="project" value="UniProtKB-SubCell"/>
</dbReference>
<dbReference type="NCBIfam" id="TIGR01843">
    <property type="entry name" value="type_I_hlyD"/>
    <property type="match status" value="1"/>
</dbReference>
<evidence type="ECO:0000256" key="6">
    <source>
        <dbReference type="ARBA" id="ARBA00022692"/>
    </source>
</evidence>
<keyword evidence="3" id="KW-0813">Transport</keyword>
<evidence type="ECO:0000256" key="1">
    <source>
        <dbReference type="ARBA" id="ARBA00004377"/>
    </source>
</evidence>
<keyword evidence="4" id="KW-1003">Cell membrane</keyword>
<evidence type="ECO:0000259" key="12">
    <source>
        <dbReference type="Pfam" id="PF25994"/>
    </source>
</evidence>
<name>A0A934S357_9BACT</name>
<dbReference type="GO" id="GO:0009306">
    <property type="term" value="P:protein secretion"/>
    <property type="evidence" value="ECO:0007669"/>
    <property type="project" value="InterPro"/>
</dbReference>
<dbReference type="Pfam" id="PF25994">
    <property type="entry name" value="HH_AprE"/>
    <property type="match status" value="1"/>
</dbReference>
<evidence type="ECO:0000256" key="8">
    <source>
        <dbReference type="ARBA" id="ARBA00023136"/>
    </source>
</evidence>
<dbReference type="InterPro" id="IPR050739">
    <property type="entry name" value="MFP"/>
</dbReference>
<evidence type="ECO:0000256" key="10">
    <source>
        <dbReference type="SAM" id="MobiDB-lite"/>
    </source>
</evidence>
<evidence type="ECO:0000256" key="11">
    <source>
        <dbReference type="SAM" id="Phobius"/>
    </source>
</evidence>
<feature type="domain" description="AprE-like beta-barrel" evidence="13">
    <location>
        <begin position="301"/>
        <end position="390"/>
    </location>
</feature>
<dbReference type="SUPFAM" id="SSF111369">
    <property type="entry name" value="HlyD-like secretion proteins"/>
    <property type="match status" value="1"/>
</dbReference>
<dbReference type="PROSITE" id="PS00543">
    <property type="entry name" value="HLYD_FAMILY"/>
    <property type="match status" value="1"/>
</dbReference>
<dbReference type="PANTHER" id="PTHR30386">
    <property type="entry name" value="MEMBRANE FUSION SUBUNIT OF EMRAB-TOLC MULTIDRUG EFFLUX PUMP"/>
    <property type="match status" value="1"/>
</dbReference>
<keyword evidence="8 11" id="KW-0472">Membrane</keyword>
<dbReference type="Pfam" id="PF26002">
    <property type="entry name" value="Beta-barrel_AprE"/>
    <property type="match status" value="1"/>
</dbReference>
<comment type="caution">
    <text evidence="14">The sequence shown here is derived from an EMBL/GenBank/DDBJ whole genome shotgun (WGS) entry which is preliminary data.</text>
</comment>
<dbReference type="Gene3D" id="1.10.287.470">
    <property type="entry name" value="Helix hairpin bin"/>
    <property type="match status" value="1"/>
</dbReference>
<keyword evidence="7 11" id="KW-1133">Transmembrane helix</keyword>
<dbReference type="RefSeq" id="WP_200356771.1">
    <property type="nucleotide sequence ID" value="NZ_JAENIL010000032.1"/>
</dbReference>
<protein>
    <submittedName>
        <fullName evidence="14">HlyD family type I secretion periplasmic adaptor subunit</fullName>
    </submittedName>
</protein>
<comment type="subcellular location">
    <subcellularLocation>
        <location evidence="1">Cell inner membrane</location>
        <topology evidence="1">Single-pass membrane protein</topology>
    </subcellularLocation>
</comment>
<sequence length="413" mass="45700">MSEQSNKPTPAPKQDVKPQKSDLDFVADTKAAFLENRSPYASILLFVIVGIISAFTFWASKSSIDEVTRGQGKVVPSSYLQVVQSLEGGILSELKVAEGDIVEKGQSLLKIDSTAFTAAMSESSAQRDNLMASIARLEAEAAAQETIEFPQHIAEHRQDLVQSESKLFQSRRENLKSSVEHLTKSLEFKRKELDMTRPLAAKGIVSQVELLRLESVVNDTESELARIQSEYTKEVLTSRNDAKGKLEQVLQNIIAFEDKIRRTNIQSPVTGTINKVNFKTLGGVIRSGEPIIEIVPNESDLIVEANVAPKDIGFIHPGQEATVKLTAYDFSIYGGLKGVVEHISADTLTDERGDSFYTIRVRTSERTLSTSEQSLKIIPGMQVEVDILTGEKTILDYIFKPLLRAKMNALTER</sequence>
<evidence type="ECO:0000256" key="4">
    <source>
        <dbReference type="ARBA" id="ARBA00022475"/>
    </source>
</evidence>
<organism evidence="14 15">
    <name type="scientific">Pelagicoccus mobilis</name>
    <dbReference type="NCBI Taxonomy" id="415221"/>
    <lineage>
        <taxon>Bacteria</taxon>
        <taxon>Pseudomonadati</taxon>
        <taxon>Verrucomicrobiota</taxon>
        <taxon>Opitutia</taxon>
        <taxon>Puniceicoccales</taxon>
        <taxon>Pelagicoccaceae</taxon>
        <taxon>Pelagicoccus</taxon>
    </lineage>
</organism>